<feature type="compositionally biased region" description="Polar residues" evidence="1">
    <location>
        <begin position="168"/>
        <end position="178"/>
    </location>
</feature>
<reference evidence="2 3" key="1">
    <citation type="submission" date="2024-09" db="EMBL/GenBank/DDBJ databases">
        <title>Rethinking Asexuality: The Enigmatic Case of Functional Sexual Genes in Lepraria (Stereocaulaceae).</title>
        <authorList>
            <person name="Doellman M."/>
            <person name="Sun Y."/>
            <person name="Barcenas-Pena A."/>
            <person name="Lumbsch H.T."/>
            <person name="Grewe F."/>
        </authorList>
    </citation>
    <scope>NUCLEOTIDE SEQUENCE [LARGE SCALE GENOMIC DNA]</scope>
    <source>
        <strain evidence="2 3">Mercado 3170</strain>
    </source>
</reference>
<feature type="region of interest" description="Disordered" evidence="1">
    <location>
        <begin position="166"/>
        <end position="187"/>
    </location>
</feature>
<evidence type="ECO:0000313" key="2">
    <source>
        <dbReference type="EMBL" id="KAL2037723.1"/>
    </source>
</evidence>
<name>A0ABR3ZWM8_9LECA</name>
<keyword evidence="3" id="KW-1185">Reference proteome</keyword>
<feature type="compositionally biased region" description="Polar residues" evidence="1">
    <location>
        <begin position="1"/>
        <end position="31"/>
    </location>
</feature>
<feature type="compositionally biased region" description="Basic residues" evidence="1">
    <location>
        <begin position="58"/>
        <end position="67"/>
    </location>
</feature>
<evidence type="ECO:0008006" key="4">
    <source>
        <dbReference type="Google" id="ProtNLM"/>
    </source>
</evidence>
<dbReference type="InterPro" id="IPR037847">
    <property type="entry name" value="GRAMDC4"/>
</dbReference>
<feature type="region of interest" description="Disordered" evidence="1">
    <location>
        <begin position="1"/>
        <end position="90"/>
    </location>
</feature>
<sequence>MPSQELTTPATSVSQSHDAINDVQIPSVQEDNSPDDGSIDKMPGPSKKKRLSGLTSRTKAKTKKILRIKSTNDADSEPEEDGPLGTLEHNPAFNPSVLQKRRHFRPGKTAVKAIEAIQTIGNAVVHPKDGIKQGLIRTTAGQLSKAERPYLSQKSNLEFLQAHDDLQQAESASSSRQGMSDEEQDTLVASRRDRIEEMEAHRESLQAAWTTSRHVRRVRVVPKRHVKFPDKAYFVKRDENGNVLGYDWLSWLGYNLIYYTQDFSTQYIDDFDELPFDIDSSRHYLERLLIASAPWQSWAMSVRAVYRWEDPKVTGRWLALYLFIWYTEHEMSFLYCYIIYIVLKNRYAPSSVESLRESMRKAMDSRSTASRFGELIDKHGRNDWLEPVIDHLGPYIQLQLGDMANMLEVFSNFYHWKSPRKTIASLFFFASCALVSTCADMGFSMKIFWFISGGTFFLCWPISSLYPKYRYLVSPFKWMLWDIPTHAEWSFQYLRRQAQITREEFIKRRVEEGYSQELANPTVERYSGRMTKTVPKIRVENDESEETDTEADADDEGWYSASSSTSVLEASDIRSFRAHYAGTIGRLVIFSKGIRYVRSVPMKKELWRHDFLELAEMRKVEGSALSKVVSSPDQLEIKLTDESKLKIEGMKERDEAFNTIIAFSSLQWQSLQIKKDSNQQA</sequence>
<dbReference type="PANTHER" id="PTHR37402">
    <property type="entry name" value="GRAM DOMAIN-CONTAINING PROTEIN 4"/>
    <property type="match status" value="1"/>
</dbReference>
<evidence type="ECO:0000313" key="3">
    <source>
        <dbReference type="Proteomes" id="UP001590950"/>
    </source>
</evidence>
<organism evidence="2 3">
    <name type="scientific">Stereocaulon virgatum</name>
    <dbReference type="NCBI Taxonomy" id="373712"/>
    <lineage>
        <taxon>Eukaryota</taxon>
        <taxon>Fungi</taxon>
        <taxon>Dikarya</taxon>
        <taxon>Ascomycota</taxon>
        <taxon>Pezizomycotina</taxon>
        <taxon>Lecanoromycetes</taxon>
        <taxon>OSLEUM clade</taxon>
        <taxon>Lecanoromycetidae</taxon>
        <taxon>Lecanorales</taxon>
        <taxon>Lecanorineae</taxon>
        <taxon>Stereocaulaceae</taxon>
        <taxon>Stereocaulon</taxon>
    </lineage>
</organism>
<protein>
    <recommendedName>
        <fullName evidence="4">GRAM domain-containing protein</fullName>
    </recommendedName>
</protein>
<comment type="caution">
    <text evidence="2">The sequence shown here is derived from an EMBL/GenBank/DDBJ whole genome shotgun (WGS) entry which is preliminary data.</text>
</comment>
<dbReference type="Proteomes" id="UP001590950">
    <property type="component" value="Unassembled WGS sequence"/>
</dbReference>
<evidence type="ECO:0000256" key="1">
    <source>
        <dbReference type="SAM" id="MobiDB-lite"/>
    </source>
</evidence>
<accession>A0ABR3ZWM8</accession>
<dbReference type="EMBL" id="JBEFKJ010000037">
    <property type="protein sequence ID" value="KAL2037723.1"/>
    <property type="molecule type" value="Genomic_DNA"/>
</dbReference>
<gene>
    <name evidence="2" type="ORF">N7G274_009448</name>
</gene>
<dbReference type="PANTHER" id="PTHR37402:SF1">
    <property type="entry name" value="GRAM DOMAIN-CONTAINING PROTEIN 4"/>
    <property type="match status" value="1"/>
</dbReference>
<proteinExistence type="predicted"/>